<protein>
    <submittedName>
        <fullName evidence="1">Uncharacterized protein</fullName>
    </submittedName>
</protein>
<dbReference type="RefSeq" id="WP_231417632.1">
    <property type="nucleotide sequence ID" value="NZ_CP126446.1"/>
</dbReference>
<dbReference type="Proteomes" id="UP001236652">
    <property type="component" value="Chromosome"/>
</dbReference>
<sequence>MSIRYFEDTFFSAGKTDIYNENQEKVGQLDLHGRQKQSGDGAGRRRSVKVIANNTRRLFYY</sequence>
<name>A0ABY8UWD1_9BACI</name>
<evidence type="ECO:0000313" key="2">
    <source>
        <dbReference type="Proteomes" id="UP001236652"/>
    </source>
</evidence>
<reference evidence="1 2" key="1">
    <citation type="submission" date="2023-05" db="EMBL/GenBank/DDBJ databases">
        <title>Comparative genomics reveals the evidence of polycyclic aromatic hydrocarbons degradation in moderately halophilic genus Pontibacillus.</title>
        <authorList>
            <person name="Yang H."/>
            <person name="Qian Z."/>
        </authorList>
    </citation>
    <scope>NUCLEOTIDE SEQUENCE [LARGE SCALE GENOMIC DNA]</scope>
    <source>
        <strain evidence="2">HN14</strain>
    </source>
</reference>
<proteinExistence type="predicted"/>
<keyword evidence="2" id="KW-1185">Reference proteome</keyword>
<accession>A0ABY8UWD1</accession>
<gene>
    <name evidence="1" type="ORF">QNI29_20035</name>
</gene>
<dbReference type="EMBL" id="CP126446">
    <property type="protein sequence ID" value="WIF97986.1"/>
    <property type="molecule type" value="Genomic_DNA"/>
</dbReference>
<organism evidence="1 2">
    <name type="scientific">Pontibacillus chungwhensis</name>
    <dbReference type="NCBI Taxonomy" id="265426"/>
    <lineage>
        <taxon>Bacteria</taxon>
        <taxon>Bacillati</taxon>
        <taxon>Bacillota</taxon>
        <taxon>Bacilli</taxon>
        <taxon>Bacillales</taxon>
        <taxon>Bacillaceae</taxon>
        <taxon>Pontibacillus</taxon>
    </lineage>
</organism>
<evidence type="ECO:0000313" key="1">
    <source>
        <dbReference type="EMBL" id="WIF97986.1"/>
    </source>
</evidence>